<dbReference type="AlphaFoldDB" id="A0A8R7QV83"/>
<accession>A0A8R7QV83</accession>
<feature type="region of interest" description="Disordered" evidence="1">
    <location>
        <begin position="38"/>
        <end position="93"/>
    </location>
</feature>
<dbReference type="Gramene" id="TuG1812G0600002960.01.T01">
    <property type="protein sequence ID" value="TuG1812G0600002960.01.T01.cds352362"/>
    <property type="gene ID" value="TuG1812G0600002960.01"/>
</dbReference>
<name>A0A8R7QV83_TRIUA</name>
<reference evidence="2" key="3">
    <citation type="submission" date="2022-06" db="UniProtKB">
        <authorList>
            <consortium name="EnsemblPlants"/>
        </authorList>
    </citation>
    <scope>IDENTIFICATION</scope>
</reference>
<reference evidence="3" key="1">
    <citation type="journal article" date="2013" name="Nature">
        <title>Draft genome of the wheat A-genome progenitor Triticum urartu.</title>
        <authorList>
            <person name="Ling H.Q."/>
            <person name="Zhao S."/>
            <person name="Liu D."/>
            <person name="Wang J."/>
            <person name="Sun H."/>
            <person name="Zhang C."/>
            <person name="Fan H."/>
            <person name="Li D."/>
            <person name="Dong L."/>
            <person name="Tao Y."/>
            <person name="Gao C."/>
            <person name="Wu H."/>
            <person name="Li Y."/>
            <person name="Cui Y."/>
            <person name="Guo X."/>
            <person name="Zheng S."/>
            <person name="Wang B."/>
            <person name="Yu K."/>
            <person name="Liang Q."/>
            <person name="Yang W."/>
            <person name="Lou X."/>
            <person name="Chen J."/>
            <person name="Feng M."/>
            <person name="Jian J."/>
            <person name="Zhang X."/>
            <person name="Luo G."/>
            <person name="Jiang Y."/>
            <person name="Liu J."/>
            <person name="Wang Z."/>
            <person name="Sha Y."/>
            <person name="Zhang B."/>
            <person name="Wu H."/>
            <person name="Tang D."/>
            <person name="Shen Q."/>
            <person name="Xue P."/>
            <person name="Zou S."/>
            <person name="Wang X."/>
            <person name="Liu X."/>
            <person name="Wang F."/>
            <person name="Yang Y."/>
            <person name="An X."/>
            <person name="Dong Z."/>
            <person name="Zhang K."/>
            <person name="Zhang X."/>
            <person name="Luo M.C."/>
            <person name="Dvorak J."/>
            <person name="Tong Y."/>
            <person name="Wang J."/>
            <person name="Yang H."/>
            <person name="Li Z."/>
            <person name="Wang D."/>
            <person name="Zhang A."/>
            <person name="Wang J."/>
        </authorList>
    </citation>
    <scope>NUCLEOTIDE SEQUENCE</scope>
    <source>
        <strain evidence="3">cv. G1812</strain>
    </source>
</reference>
<evidence type="ECO:0000313" key="3">
    <source>
        <dbReference type="Proteomes" id="UP000015106"/>
    </source>
</evidence>
<feature type="region of interest" description="Disordered" evidence="1">
    <location>
        <begin position="1"/>
        <end position="24"/>
    </location>
</feature>
<proteinExistence type="predicted"/>
<organism evidence="2 3">
    <name type="scientific">Triticum urartu</name>
    <name type="common">Red wild einkorn</name>
    <name type="synonym">Crithodium urartu</name>
    <dbReference type="NCBI Taxonomy" id="4572"/>
    <lineage>
        <taxon>Eukaryota</taxon>
        <taxon>Viridiplantae</taxon>
        <taxon>Streptophyta</taxon>
        <taxon>Embryophyta</taxon>
        <taxon>Tracheophyta</taxon>
        <taxon>Spermatophyta</taxon>
        <taxon>Magnoliopsida</taxon>
        <taxon>Liliopsida</taxon>
        <taxon>Poales</taxon>
        <taxon>Poaceae</taxon>
        <taxon>BOP clade</taxon>
        <taxon>Pooideae</taxon>
        <taxon>Triticodae</taxon>
        <taxon>Triticeae</taxon>
        <taxon>Triticinae</taxon>
        <taxon>Triticum</taxon>
    </lineage>
</organism>
<keyword evidence="3" id="KW-1185">Reference proteome</keyword>
<reference evidence="2" key="2">
    <citation type="submission" date="2018-03" db="EMBL/GenBank/DDBJ databases">
        <title>The Triticum urartu genome reveals the dynamic nature of wheat genome evolution.</title>
        <authorList>
            <person name="Ling H."/>
            <person name="Ma B."/>
            <person name="Shi X."/>
            <person name="Liu H."/>
            <person name="Dong L."/>
            <person name="Sun H."/>
            <person name="Cao Y."/>
            <person name="Gao Q."/>
            <person name="Zheng S."/>
            <person name="Li Y."/>
            <person name="Yu Y."/>
            <person name="Du H."/>
            <person name="Qi M."/>
            <person name="Li Y."/>
            <person name="Yu H."/>
            <person name="Cui Y."/>
            <person name="Wang N."/>
            <person name="Chen C."/>
            <person name="Wu H."/>
            <person name="Zhao Y."/>
            <person name="Zhang J."/>
            <person name="Li Y."/>
            <person name="Zhou W."/>
            <person name="Zhang B."/>
            <person name="Hu W."/>
            <person name="Eijk M."/>
            <person name="Tang J."/>
            <person name="Witsenboer H."/>
            <person name="Zhao S."/>
            <person name="Li Z."/>
            <person name="Zhang A."/>
            <person name="Wang D."/>
            <person name="Liang C."/>
        </authorList>
    </citation>
    <scope>NUCLEOTIDE SEQUENCE [LARGE SCALE GENOMIC DNA]</scope>
    <source>
        <strain evidence="2">cv. G1812</strain>
    </source>
</reference>
<sequence length="93" mass="10274">LSLPPRGPDQPRPTNRSKRKEKRTPFYFPLSLFFLLERGARRNTHRSRAGAVRRAGREPAHRRAPAPPLGGWRRGEGGRGRGGGPRSPAGEAS</sequence>
<dbReference type="EnsemblPlants" id="TuG1812G0600002960.01.T01">
    <property type="protein sequence ID" value="TuG1812G0600002960.01.T01.cds352362"/>
    <property type="gene ID" value="TuG1812G0600002960.01"/>
</dbReference>
<dbReference type="Proteomes" id="UP000015106">
    <property type="component" value="Chromosome 6"/>
</dbReference>
<protein>
    <submittedName>
        <fullName evidence="2">Uncharacterized protein</fullName>
    </submittedName>
</protein>
<feature type="compositionally biased region" description="Pro residues" evidence="1">
    <location>
        <begin position="1"/>
        <end position="11"/>
    </location>
</feature>
<evidence type="ECO:0000256" key="1">
    <source>
        <dbReference type="SAM" id="MobiDB-lite"/>
    </source>
</evidence>
<evidence type="ECO:0000313" key="2">
    <source>
        <dbReference type="EnsemblPlants" id="TuG1812G0600002960.01.T01.cds352362"/>
    </source>
</evidence>